<evidence type="ECO:0000313" key="7">
    <source>
        <dbReference type="Proteomes" id="UP000789325"/>
    </source>
</evidence>
<dbReference type="Pfam" id="PF02361">
    <property type="entry name" value="CbiQ"/>
    <property type="match status" value="1"/>
</dbReference>
<keyword evidence="4 5" id="KW-0472">Membrane</keyword>
<feature type="transmembrane region" description="Helical" evidence="5">
    <location>
        <begin position="111"/>
        <end position="131"/>
    </location>
</feature>
<dbReference type="PANTHER" id="PTHR33514:SF13">
    <property type="entry name" value="PROTEIN ABCI12, CHLOROPLASTIC"/>
    <property type="match status" value="1"/>
</dbReference>
<evidence type="ECO:0000256" key="3">
    <source>
        <dbReference type="ARBA" id="ARBA00022989"/>
    </source>
</evidence>
<dbReference type="PANTHER" id="PTHR33514">
    <property type="entry name" value="PROTEIN ABCI12, CHLOROPLASTIC"/>
    <property type="match status" value="1"/>
</dbReference>
<keyword evidence="3 5" id="KW-1133">Transmembrane helix</keyword>
<feature type="transmembrane region" description="Helical" evidence="5">
    <location>
        <begin position="138"/>
        <end position="158"/>
    </location>
</feature>
<dbReference type="InterPro" id="IPR003339">
    <property type="entry name" value="ABC/ECF_trnsptr_transmembrane"/>
</dbReference>
<proteinExistence type="predicted"/>
<evidence type="ECO:0000256" key="2">
    <source>
        <dbReference type="ARBA" id="ARBA00022692"/>
    </source>
</evidence>
<name>A0A9D2VIP5_9ACTN</name>
<protein>
    <submittedName>
        <fullName evidence="6">Energy-coupling factor transporter transmembrane protein EcfT</fullName>
    </submittedName>
</protein>
<accession>A0A9D2VIP5</accession>
<comment type="caution">
    <text evidence="6">The sequence shown here is derived from an EMBL/GenBank/DDBJ whole genome shotgun (WGS) entry which is preliminary data.</text>
</comment>
<keyword evidence="2 5" id="KW-0812">Transmembrane</keyword>
<dbReference type="AlphaFoldDB" id="A0A9D2VIP5"/>
<sequence>MWHTACMRIDVSSYIPGSSPVHACDARVKVVLLAAYSATLFFVRTWMGLGLAALAFVAVAAASGIAWRRFFGLLAPVYAVAALAVAFNGFSLDVWQAVGGASDAPGGLGDVLAGVLADVPPVALIGSFGLVPAGFARGCFFAARIVLLVTASLVVTYTTTSTQLTDALCAFMRPLRRLRVPVDDAAMVFSLALRFIPVTAEELARVRDAQWARGAAFSEGGLRARLGAWQTVFVPLFVGLFRRADALAVAMDARCYGTSDVPRTSLARRRLTAGDVCALVTGLAACAALAAWL</sequence>
<evidence type="ECO:0000256" key="5">
    <source>
        <dbReference type="SAM" id="Phobius"/>
    </source>
</evidence>
<evidence type="ECO:0000256" key="4">
    <source>
        <dbReference type="ARBA" id="ARBA00023136"/>
    </source>
</evidence>
<feature type="transmembrane region" description="Helical" evidence="5">
    <location>
        <begin position="70"/>
        <end position="91"/>
    </location>
</feature>
<gene>
    <name evidence="6" type="ORF">K8V16_02475</name>
</gene>
<dbReference type="GO" id="GO:0005886">
    <property type="term" value="C:plasma membrane"/>
    <property type="evidence" value="ECO:0007669"/>
    <property type="project" value="TreeGrafter"/>
</dbReference>
<reference evidence="6" key="2">
    <citation type="submission" date="2021-09" db="EMBL/GenBank/DDBJ databases">
        <authorList>
            <person name="Gilroy R."/>
        </authorList>
    </citation>
    <scope>NUCLEOTIDE SEQUENCE</scope>
    <source>
        <strain evidence="6">USAMLcec12-2067</strain>
    </source>
</reference>
<evidence type="ECO:0000313" key="6">
    <source>
        <dbReference type="EMBL" id="HJH42637.1"/>
    </source>
</evidence>
<evidence type="ECO:0000256" key="1">
    <source>
        <dbReference type="ARBA" id="ARBA00004141"/>
    </source>
</evidence>
<dbReference type="EMBL" id="DYZL01000039">
    <property type="protein sequence ID" value="HJH42637.1"/>
    <property type="molecule type" value="Genomic_DNA"/>
</dbReference>
<dbReference type="Proteomes" id="UP000789325">
    <property type="component" value="Unassembled WGS sequence"/>
</dbReference>
<comment type="subcellular location">
    <subcellularLocation>
        <location evidence="1">Membrane</location>
        <topology evidence="1">Multi-pass membrane protein</topology>
    </subcellularLocation>
</comment>
<reference evidence="6" key="1">
    <citation type="journal article" date="2021" name="PeerJ">
        <title>Extensive microbial diversity within the chicken gut microbiome revealed by metagenomics and culture.</title>
        <authorList>
            <person name="Gilroy R."/>
            <person name="Ravi A."/>
            <person name="Getino M."/>
            <person name="Pursley I."/>
            <person name="Horton D.L."/>
            <person name="Alikhan N.F."/>
            <person name="Baker D."/>
            <person name="Gharbi K."/>
            <person name="Hall N."/>
            <person name="Watson M."/>
            <person name="Adriaenssens E.M."/>
            <person name="Foster-Nyarko E."/>
            <person name="Jarju S."/>
            <person name="Secka A."/>
            <person name="Antonio M."/>
            <person name="Oren A."/>
            <person name="Chaudhuri R.R."/>
            <person name="La Ragione R."/>
            <person name="Hildebrand F."/>
            <person name="Pallen M.J."/>
        </authorList>
    </citation>
    <scope>NUCLEOTIDE SEQUENCE</scope>
    <source>
        <strain evidence="6">USAMLcec12-2067</strain>
    </source>
</reference>
<organism evidence="6 7">
    <name type="scientific">Rubneribacter badeniensis</name>
    <dbReference type="NCBI Taxonomy" id="2070688"/>
    <lineage>
        <taxon>Bacteria</taxon>
        <taxon>Bacillati</taxon>
        <taxon>Actinomycetota</taxon>
        <taxon>Coriobacteriia</taxon>
        <taxon>Eggerthellales</taxon>
        <taxon>Eggerthellaceae</taxon>
        <taxon>Rubneribacter</taxon>
    </lineage>
</organism>
<feature type="transmembrane region" description="Helical" evidence="5">
    <location>
        <begin position="41"/>
        <end position="63"/>
    </location>
</feature>
<dbReference type="CDD" id="cd16914">
    <property type="entry name" value="EcfT"/>
    <property type="match status" value="1"/>
</dbReference>